<name>A0A3E0X396_9GAMM</name>
<comment type="subcellular location">
    <subcellularLocation>
        <location evidence="1 9">Cell inner membrane</location>
        <topology evidence="1 9">Single-pass membrane protein</topology>
    </subcellularLocation>
</comment>
<dbReference type="PANTHER" id="PTHR38779">
    <property type="entry name" value="TYPE II SECRETION SYSTEM PROTEIN I-RELATED"/>
    <property type="match status" value="1"/>
</dbReference>
<keyword evidence="12" id="KW-1185">Reference proteome</keyword>
<comment type="subunit">
    <text evidence="9">Type II secretion is composed of four main components: the outer membrane complex, the inner membrane complex, the cytoplasmic secretion ATPase and the periplasm-spanning pseudopilus.</text>
</comment>
<dbReference type="PROSITE" id="PS00409">
    <property type="entry name" value="PROKAR_NTER_METHYL"/>
    <property type="match status" value="1"/>
</dbReference>
<evidence type="ECO:0000256" key="1">
    <source>
        <dbReference type="ARBA" id="ARBA00004377"/>
    </source>
</evidence>
<comment type="caution">
    <text evidence="11">The sequence shown here is derived from an EMBL/GenBank/DDBJ whole genome shotgun (WGS) entry which is preliminary data.</text>
</comment>
<dbReference type="Pfam" id="PF02501">
    <property type="entry name" value="T2SSI"/>
    <property type="match status" value="1"/>
</dbReference>
<dbReference type="InterPro" id="IPR045584">
    <property type="entry name" value="Pilin-like"/>
</dbReference>
<keyword evidence="7 9" id="KW-1133">Transmembrane helix</keyword>
<evidence type="ECO:0000313" key="11">
    <source>
        <dbReference type="EMBL" id="RFA39302.1"/>
    </source>
</evidence>
<evidence type="ECO:0000256" key="9">
    <source>
        <dbReference type="RuleBase" id="RU368030"/>
    </source>
</evidence>
<dbReference type="PANTHER" id="PTHR38779:SF2">
    <property type="entry name" value="TYPE II SECRETION SYSTEM PROTEIN I-RELATED"/>
    <property type="match status" value="1"/>
</dbReference>
<dbReference type="NCBIfam" id="TIGR01707">
    <property type="entry name" value="gspI"/>
    <property type="match status" value="1"/>
</dbReference>
<feature type="domain" description="Type II secretion system protein GspI C-terminal" evidence="10">
    <location>
        <begin position="54"/>
        <end position="130"/>
    </location>
</feature>
<keyword evidence="5 9" id="KW-0997">Cell inner membrane</keyword>
<gene>
    <name evidence="11" type="ORF">CAL65_00300</name>
</gene>
<keyword evidence="6 9" id="KW-0812">Transmembrane</keyword>
<dbReference type="Proteomes" id="UP000256763">
    <property type="component" value="Unassembled WGS sequence"/>
</dbReference>
<comment type="PTM">
    <text evidence="9">Cleaved by prepilin peptidase.</text>
</comment>
<comment type="similarity">
    <text evidence="2 9">Belongs to the GSP I family.</text>
</comment>
<keyword evidence="4 9" id="KW-0488">Methylation</keyword>
<dbReference type="OrthoDB" id="6121517at2"/>
<comment type="function">
    <text evidence="9">Component of the type II secretion system required for the energy-dependent secretion of extracellular factors such as proteases and toxins from the periplasm.</text>
</comment>
<evidence type="ECO:0000256" key="4">
    <source>
        <dbReference type="ARBA" id="ARBA00022481"/>
    </source>
</evidence>
<evidence type="ECO:0000256" key="6">
    <source>
        <dbReference type="ARBA" id="ARBA00022692"/>
    </source>
</evidence>
<evidence type="ECO:0000256" key="7">
    <source>
        <dbReference type="ARBA" id="ARBA00022989"/>
    </source>
</evidence>
<evidence type="ECO:0000259" key="10">
    <source>
        <dbReference type="Pfam" id="PF02501"/>
    </source>
</evidence>
<dbReference type="GO" id="GO:0015628">
    <property type="term" value="P:protein secretion by the type II secretion system"/>
    <property type="evidence" value="ECO:0007669"/>
    <property type="project" value="UniProtKB-UniRule"/>
</dbReference>
<reference evidence="12" key="1">
    <citation type="submission" date="2017-05" db="EMBL/GenBank/DDBJ databases">
        <authorList>
            <person name="Sharma S."/>
            <person name="Sidhu C."/>
            <person name="Pinnaka A.K."/>
        </authorList>
    </citation>
    <scope>NUCLEOTIDE SEQUENCE [LARGE SCALE GENOMIC DNA]</scope>
    <source>
        <strain evidence="12">AK93</strain>
    </source>
</reference>
<dbReference type="Pfam" id="PF07963">
    <property type="entry name" value="N_methyl"/>
    <property type="match status" value="1"/>
</dbReference>
<dbReference type="GO" id="GO:0015627">
    <property type="term" value="C:type II protein secretion system complex"/>
    <property type="evidence" value="ECO:0007669"/>
    <property type="project" value="UniProtKB-UniRule"/>
</dbReference>
<dbReference type="EMBL" id="NFZW01000001">
    <property type="protein sequence ID" value="RFA39302.1"/>
    <property type="molecule type" value="Genomic_DNA"/>
</dbReference>
<dbReference type="InterPro" id="IPR012902">
    <property type="entry name" value="N_methyl_site"/>
</dbReference>
<dbReference type="Gene3D" id="3.30.1300.30">
    <property type="entry name" value="GSPII I/J protein-like"/>
    <property type="match status" value="1"/>
</dbReference>
<dbReference type="GO" id="GO:0005886">
    <property type="term" value="C:plasma membrane"/>
    <property type="evidence" value="ECO:0007669"/>
    <property type="project" value="UniProtKB-SubCell"/>
</dbReference>
<organism evidence="11 12">
    <name type="scientific">Alkalilimnicola ehrlichii</name>
    <dbReference type="NCBI Taxonomy" id="351052"/>
    <lineage>
        <taxon>Bacteria</taxon>
        <taxon>Pseudomonadati</taxon>
        <taxon>Pseudomonadota</taxon>
        <taxon>Gammaproteobacteria</taxon>
        <taxon>Chromatiales</taxon>
        <taxon>Ectothiorhodospiraceae</taxon>
        <taxon>Alkalilimnicola</taxon>
    </lineage>
</organism>
<evidence type="ECO:0000256" key="3">
    <source>
        <dbReference type="ARBA" id="ARBA00022475"/>
    </source>
</evidence>
<dbReference type="SUPFAM" id="SSF54523">
    <property type="entry name" value="Pili subunits"/>
    <property type="match status" value="1"/>
</dbReference>
<protein>
    <recommendedName>
        <fullName evidence="9">Type II secretion system protein I</fullName>
        <shortName evidence="9">T2SS minor pseudopilin I</shortName>
    </recommendedName>
</protein>
<evidence type="ECO:0000256" key="2">
    <source>
        <dbReference type="ARBA" id="ARBA00008358"/>
    </source>
</evidence>
<evidence type="ECO:0000313" key="12">
    <source>
        <dbReference type="Proteomes" id="UP000256763"/>
    </source>
</evidence>
<sequence length="142" mass="16000">MAGWSSKGMIKRQAPSQSRGFTLVEVLVAVIVVGTALAAIIKVSAESGYNLNYLRDRTFAQWVANDRLVEMQAMEYWGSGRDSGRREMAGREWHWETEISNSPIPRMRQVTVRVYEHEGSEHPLTVLDGLLLDPAVREGQLQ</sequence>
<evidence type="ECO:0000256" key="8">
    <source>
        <dbReference type="ARBA" id="ARBA00023136"/>
    </source>
</evidence>
<accession>A0A3E0X396</accession>
<dbReference type="InterPro" id="IPR010052">
    <property type="entry name" value="T2SS_protein-GspI"/>
</dbReference>
<feature type="transmembrane region" description="Helical" evidence="9">
    <location>
        <begin position="21"/>
        <end position="41"/>
    </location>
</feature>
<dbReference type="InterPro" id="IPR003413">
    <property type="entry name" value="T2SS_GspI_C"/>
</dbReference>
<dbReference type="AlphaFoldDB" id="A0A3E0X396"/>
<proteinExistence type="inferred from homology"/>
<evidence type="ECO:0000256" key="5">
    <source>
        <dbReference type="ARBA" id="ARBA00022519"/>
    </source>
</evidence>
<dbReference type="NCBIfam" id="TIGR02532">
    <property type="entry name" value="IV_pilin_GFxxxE"/>
    <property type="match status" value="1"/>
</dbReference>
<keyword evidence="8 9" id="KW-0472">Membrane</keyword>
<keyword evidence="3" id="KW-1003">Cell membrane</keyword>